<evidence type="ECO:0000313" key="2">
    <source>
        <dbReference type="EMBL" id="VDM73750.1"/>
    </source>
</evidence>
<gene>
    <name evidence="2" type="ORF">SVUK_LOCUS8748</name>
</gene>
<keyword evidence="3" id="KW-1185">Reference proteome</keyword>
<proteinExistence type="predicted"/>
<protein>
    <submittedName>
        <fullName evidence="2">Uncharacterized protein</fullName>
    </submittedName>
</protein>
<dbReference type="OrthoDB" id="5857858at2759"/>
<feature type="compositionally biased region" description="Polar residues" evidence="1">
    <location>
        <begin position="15"/>
        <end position="24"/>
    </location>
</feature>
<dbReference type="EMBL" id="UYYB01032245">
    <property type="protein sequence ID" value="VDM73750.1"/>
    <property type="molecule type" value="Genomic_DNA"/>
</dbReference>
<feature type="non-terminal residue" evidence="2">
    <location>
        <position position="1"/>
    </location>
</feature>
<name>A0A3P7ILC8_STRVU</name>
<evidence type="ECO:0000256" key="1">
    <source>
        <dbReference type="SAM" id="MobiDB-lite"/>
    </source>
</evidence>
<dbReference type="AlphaFoldDB" id="A0A3P7ILC8"/>
<reference evidence="2 3" key="1">
    <citation type="submission" date="2018-11" db="EMBL/GenBank/DDBJ databases">
        <authorList>
            <consortium name="Pathogen Informatics"/>
        </authorList>
    </citation>
    <scope>NUCLEOTIDE SEQUENCE [LARGE SCALE GENOMIC DNA]</scope>
</reference>
<dbReference type="Proteomes" id="UP000270094">
    <property type="component" value="Unassembled WGS sequence"/>
</dbReference>
<feature type="region of interest" description="Disordered" evidence="1">
    <location>
        <begin position="15"/>
        <end position="41"/>
    </location>
</feature>
<organism evidence="2 3">
    <name type="scientific">Strongylus vulgaris</name>
    <name type="common">Blood worm</name>
    <dbReference type="NCBI Taxonomy" id="40348"/>
    <lineage>
        <taxon>Eukaryota</taxon>
        <taxon>Metazoa</taxon>
        <taxon>Ecdysozoa</taxon>
        <taxon>Nematoda</taxon>
        <taxon>Chromadorea</taxon>
        <taxon>Rhabditida</taxon>
        <taxon>Rhabditina</taxon>
        <taxon>Rhabditomorpha</taxon>
        <taxon>Strongyloidea</taxon>
        <taxon>Strongylidae</taxon>
        <taxon>Strongylus</taxon>
    </lineage>
</organism>
<accession>A0A3P7ILC8</accession>
<sequence length="112" mass="12613">YFEFWHDQTTICRNANKHPSSSHPASLVSKQDLESERTKLRAPAVGGTRAITPDVRDNLMAEIRNAGGLRALRKDSHPTRGLCGIEWLSGMEEYRMPDSFTAEFDLDRPIAV</sequence>
<evidence type="ECO:0000313" key="3">
    <source>
        <dbReference type="Proteomes" id="UP000270094"/>
    </source>
</evidence>